<accession>A0A8J8MN57</accession>
<dbReference type="InterPro" id="IPR006656">
    <property type="entry name" value="Mopterin_OxRdtase"/>
</dbReference>
<dbReference type="Pfam" id="PF00384">
    <property type="entry name" value="Molybdopterin"/>
    <property type="match status" value="1"/>
</dbReference>
<dbReference type="InterPro" id="IPR006657">
    <property type="entry name" value="MoPterin_dinucl-bd_dom"/>
</dbReference>
<dbReference type="PANTHER" id="PTHR43742">
    <property type="entry name" value="TRIMETHYLAMINE-N-OXIDE REDUCTASE"/>
    <property type="match status" value="1"/>
</dbReference>
<dbReference type="InterPro" id="IPR050612">
    <property type="entry name" value="Prok_Mopterin_Oxidored"/>
</dbReference>
<evidence type="ECO:0000256" key="2">
    <source>
        <dbReference type="ARBA" id="ARBA00022723"/>
    </source>
</evidence>
<evidence type="ECO:0000259" key="5">
    <source>
        <dbReference type="PROSITE" id="PS51669"/>
    </source>
</evidence>
<dbReference type="KEGG" id="vpy:HZI73_20465"/>
<reference evidence="6" key="1">
    <citation type="submission" date="2020-07" db="EMBL/GenBank/DDBJ databases">
        <title>Vallitalea pronyensis genome.</title>
        <authorList>
            <person name="Postec A."/>
        </authorList>
    </citation>
    <scope>NUCLEOTIDE SEQUENCE</scope>
    <source>
        <strain evidence="6">FatNI3</strain>
    </source>
</reference>
<evidence type="ECO:0000256" key="3">
    <source>
        <dbReference type="ARBA" id="ARBA00023004"/>
    </source>
</evidence>
<keyword evidence="4" id="KW-0411">Iron-sulfur</keyword>
<keyword evidence="7" id="KW-1185">Reference proteome</keyword>
<evidence type="ECO:0000256" key="4">
    <source>
        <dbReference type="ARBA" id="ARBA00023014"/>
    </source>
</evidence>
<evidence type="ECO:0000313" key="6">
    <source>
        <dbReference type="EMBL" id="QUI24529.1"/>
    </source>
</evidence>
<dbReference type="PROSITE" id="PS51669">
    <property type="entry name" value="4FE4S_MOW_BIS_MGD"/>
    <property type="match status" value="1"/>
</dbReference>
<dbReference type="EMBL" id="CP058649">
    <property type="protein sequence ID" value="QUI24529.1"/>
    <property type="molecule type" value="Genomic_DNA"/>
</dbReference>
<dbReference type="SUPFAM" id="SSF50692">
    <property type="entry name" value="ADC-like"/>
    <property type="match status" value="1"/>
</dbReference>
<dbReference type="Gene3D" id="2.20.25.90">
    <property type="entry name" value="ADC-like domains"/>
    <property type="match status" value="1"/>
</dbReference>
<dbReference type="Gene3D" id="3.40.50.740">
    <property type="match status" value="1"/>
</dbReference>
<dbReference type="GO" id="GO:0043546">
    <property type="term" value="F:molybdopterin cofactor binding"/>
    <property type="evidence" value="ECO:0007669"/>
    <property type="project" value="InterPro"/>
</dbReference>
<dbReference type="Pfam" id="PF01568">
    <property type="entry name" value="Molydop_binding"/>
    <property type="match status" value="1"/>
</dbReference>
<dbReference type="SUPFAM" id="SSF53706">
    <property type="entry name" value="Formate dehydrogenase/DMSO reductase, domains 1-3"/>
    <property type="match status" value="1"/>
</dbReference>
<comment type="similarity">
    <text evidence="1">Belongs to the prokaryotic molybdopterin-containing oxidoreductase family.</text>
</comment>
<evidence type="ECO:0000313" key="7">
    <source>
        <dbReference type="Proteomes" id="UP000683246"/>
    </source>
</evidence>
<dbReference type="PANTHER" id="PTHR43742:SF6">
    <property type="entry name" value="OXIDOREDUCTASE YYAE-RELATED"/>
    <property type="match status" value="1"/>
</dbReference>
<sequence>MADEKLRIVNTVCPRNCYSGCGMQIHLKGDKIIKVKGNENNPATRGKICLKGLSYPQMIDHPDRLLYPLKRTGARGTSQFERITWDEAMDLVYDHFKPMVENYGPESILYYVGSGNHGSIMQQYAYGFWYQLGGFTGTRGNLCDSAATEAIRYTFGAIKNSALTEIEHTELIILWGKNPSFTNMHSMYHIHKALEKGAKMVTIDPRLNESSNRSDLHLYPRCGTDGLLAIGVAKCMINKGLVDGDFINKHVLGYEAYKTMLDDYSMEEIARLTEVSVEAIQQLVDMMAAVKKFTIILGKGYQRYSNGGQTTRAICALPVIAGAIGKRGVGLYFNDSQRPMQKWSYYPPKPQHIRTTLNMGKLAEIDHMQEPPIKGMWIEAANPMTSNPNRHKLEKVLHGLDYMVCAEHFLTDTAKMADLVLPAAMFLEENDIIRSYGHSYLQLKQKVMACPGEVKTDKEIYHMLGKRFGFDMAYLPEDDATILRQVISASGYATTLEEMKETPYLFPEYDAIAYANKIFPTESGKIELYAESLQRDWGVHPLPIYVEPSESKYSNPEGFKKYPLQFMTAHAKERINSQFTQPDWLSEMVEPEMHIHTKDALARKIRNGDRVRVFNQRGEIYVKALVGEAVQSGTVNVFEGWYDHTHASVNKLTEDRATDFGHGAAFHNCLVEVEKVNGP</sequence>
<organism evidence="6 7">
    <name type="scientific">Vallitalea pronyensis</name>
    <dbReference type="NCBI Taxonomy" id="1348613"/>
    <lineage>
        <taxon>Bacteria</taxon>
        <taxon>Bacillati</taxon>
        <taxon>Bacillota</taxon>
        <taxon>Clostridia</taxon>
        <taxon>Lachnospirales</taxon>
        <taxon>Vallitaleaceae</taxon>
        <taxon>Vallitalea</taxon>
    </lineage>
</organism>
<dbReference type="Gene3D" id="2.40.40.20">
    <property type="match status" value="1"/>
</dbReference>
<dbReference type="GO" id="GO:0016491">
    <property type="term" value="F:oxidoreductase activity"/>
    <property type="evidence" value="ECO:0007669"/>
    <property type="project" value="InterPro"/>
</dbReference>
<dbReference type="GO" id="GO:0046872">
    <property type="term" value="F:metal ion binding"/>
    <property type="evidence" value="ECO:0007669"/>
    <property type="project" value="UniProtKB-KW"/>
</dbReference>
<dbReference type="CDD" id="cd02766">
    <property type="entry name" value="MopB_3"/>
    <property type="match status" value="1"/>
</dbReference>
<dbReference type="RefSeq" id="WP_212695220.1">
    <property type="nucleotide sequence ID" value="NZ_CP058649.1"/>
</dbReference>
<keyword evidence="2" id="KW-0479">Metal-binding</keyword>
<name>A0A8J8MN57_9FIRM</name>
<dbReference type="AlphaFoldDB" id="A0A8J8MN57"/>
<dbReference type="Gene3D" id="3.40.228.10">
    <property type="entry name" value="Dimethylsulfoxide Reductase, domain 2"/>
    <property type="match status" value="1"/>
</dbReference>
<dbReference type="Pfam" id="PF04879">
    <property type="entry name" value="Molybdop_Fe4S4"/>
    <property type="match status" value="1"/>
</dbReference>
<dbReference type="InterPro" id="IPR006963">
    <property type="entry name" value="Mopterin_OxRdtase_4Fe-4S_dom"/>
</dbReference>
<keyword evidence="3" id="KW-0408">Iron</keyword>
<dbReference type="InterPro" id="IPR009010">
    <property type="entry name" value="Asp_de-COase-like_dom_sf"/>
</dbReference>
<proteinExistence type="inferred from homology"/>
<dbReference type="GO" id="GO:0051536">
    <property type="term" value="F:iron-sulfur cluster binding"/>
    <property type="evidence" value="ECO:0007669"/>
    <property type="project" value="UniProtKB-KW"/>
</dbReference>
<evidence type="ECO:0000256" key="1">
    <source>
        <dbReference type="ARBA" id="ARBA00010312"/>
    </source>
</evidence>
<dbReference type="Gene3D" id="3.30.2070.10">
    <property type="entry name" value="Formate dehydrogenase/DMSO reductase"/>
    <property type="match status" value="1"/>
</dbReference>
<dbReference type="Proteomes" id="UP000683246">
    <property type="component" value="Chromosome"/>
</dbReference>
<protein>
    <submittedName>
        <fullName evidence="6">Molybdopterin-dependent oxidoreductase</fullName>
    </submittedName>
</protein>
<feature type="domain" description="4Fe-4S Mo/W bis-MGD-type" evidence="5">
    <location>
        <begin position="6"/>
        <end position="63"/>
    </location>
</feature>
<dbReference type="SMART" id="SM00926">
    <property type="entry name" value="Molybdop_Fe4S4"/>
    <property type="match status" value="1"/>
</dbReference>
<gene>
    <name evidence="6" type="ORF">HZI73_20465</name>
</gene>